<evidence type="ECO:0000313" key="2">
    <source>
        <dbReference type="EMBL" id="CDN87377.1"/>
    </source>
</evidence>
<dbReference type="InterPro" id="IPR051703">
    <property type="entry name" value="NF-kappa-B_Signaling_Reg"/>
</dbReference>
<accession>A0A1L1PKB7</accession>
<dbReference type="PANTHER" id="PTHR46609">
    <property type="entry name" value="EXONUCLEASE, PHAGE-TYPE/RECB, C-TERMINAL DOMAIN-CONTAINING PROTEIN"/>
    <property type="match status" value="1"/>
</dbReference>
<reference evidence="3" key="1">
    <citation type="submission" date="2014-11" db="EMBL/GenBank/DDBJ databases">
        <title>Draft genome sequence of Hydrogenophaga intermedia S1.</title>
        <authorList>
            <person name="Gan H.M."/>
            <person name="Chew T.H."/>
            <person name="Stolz A."/>
        </authorList>
    </citation>
    <scope>NUCLEOTIDE SEQUENCE [LARGE SCALE GENOMIC DNA]</scope>
    <source>
        <strain evidence="3">S1</strain>
    </source>
</reference>
<sequence length="266" mass="29564">MRIIECDQGSPEWLQARAGVITASMFRVARSRVGGLTPQQQKLVDAIRNDGLDIKAAAEVAGYKSKPTMSETLERAIMGLPVGDWSDPAKNYAFRVAIERIAGKPLDDGYETYAMRRGHELEPAARAEHEAQAGVIVWRAGIVLTDDGAFGASADGLIGQEEGSEYKCLISPDSLRPVLFDEDISTYIDQVQGCMWITGRKRWHFCMYCPALEPVGRQLFWRVIERNDEFIEALEADLIAFKALVDDYEHFLRNNPANAGLLLQAA</sequence>
<dbReference type="Pfam" id="PF09588">
    <property type="entry name" value="YqaJ"/>
    <property type="match status" value="1"/>
</dbReference>
<dbReference type="EMBL" id="CCAE010000010">
    <property type="protein sequence ID" value="CDN87377.1"/>
    <property type="molecule type" value="Genomic_DNA"/>
</dbReference>
<evidence type="ECO:0000313" key="3">
    <source>
        <dbReference type="Proteomes" id="UP000028878"/>
    </source>
</evidence>
<feature type="domain" description="YqaJ viral recombinase" evidence="1">
    <location>
        <begin position="12"/>
        <end position="200"/>
    </location>
</feature>
<dbReference type="AlphaFoldDB" id="A0A1L1PKB7"/>
<dbReference type="Gene3D" id="3.90.320.10">
    <property type="match status" value="1"/>
</dbReference>
<gene>
    <name evidence="2" type="ORF">BN948_01799</name>
</gene>
<dbReference type="CDD" id="cd22343">
    <property type="entry name" value="PDDEXK_lambda_exonuclease-like"/>
    <property type="match status" value="1"/>
</dbReference>
<dbReference type="InterPro" id="IPR011335">
    <property type="entry name" value="Restrct_endonuc-II-like"/>
</dbReference>
<evidence type="ECO:0000259" key="1">
    <source>
        <dbReference type="Pfam" id="PF09588"/>
    </source>
</evidence>
<dbReference type="InterPro" id="IPR011604">
    <property type="entry name" value="PDDEXK-like_dom_sf"/>
</dbReference>
<dbReference type="SUPFAM" id="SSF52980">
    <property type="entry name" value="Restriction endonuclease-like"/>
    <property type="match status" value="2"/>
</dbReference>
<name>A0A1L1PKB7_HYDIT</name>
<dbReference type="InterPro" id="IPR019080">
    <property type="entry name" value="YqaJ_viral_recombinase"/>
</dbReference>
<dbReference type="Proteomes" id="UP000028878">
    <property type="component" value="Unassembled WGS sequence"/>
</dbReference>
<protein>
    <submittedName>
        <fullName evidence="2">YqaJ recombinase family protein</fullName>
    </submittedName>
</protein>
<dbReference type="PANTHER" id="PTHR46609:SF6">
    <property type="entry name" value="EXONUCLEASE, PHAGE-TYPE_RECB, C-TERMINAL DOMAIN-CONTAINING PROTEIN-RELATED"/>
    <property type="match status" value="1"/>
</dbReference>
<dbReference type="RefSeq" id="WP_051756051.1">
    <property type="nucleotide sequence ID" value="NZ_CCAE010000010.1"/>
</dbReference>
<organism evidence="2 3">
    <name type="scientific">Hydrogenophaga intermedia</name>
    <dbReference type="NCBI Taxonomy" id="65786"/>
    <lineage>
        <taxon>Bacteria</taxon>
        <taxon>Pseudomonadati</taxon>
        <taxon>Pseudomonadota</taxon>
        <taxon>Betaproteobacteria</taxon>
        <taxon>Burkholderiales</taxon>
        <taxon>Comamonadaceae</taxon>
        <taxon>Hydrogenophaga</taxon>
    </lineage>
</organism>
<keyword evidence="3" id="KW-1185">Reference proteome</keyword>
<proteinExistence type="predicted"/>